<reference evidence="4" key="1">
    <citation type="journal article" date="2019" name="Int. J. Syst. Evol. Microbiol.">
        <title>The Global Catalogue of Microorganisms (GCM) 10K type strain sequencing project: providing services to taxonomists for standard genome sequencing and annotation.</title>
        <authorList>
            <consortium name="The Broad Institute Genomics Platform"/>
            <consortium name="The Broad Institute Genome Sequencing Center for Infectious Disease"/>
            <person name="Wu L."/>
            <person name="Ma J."/>
        </authorList>
    </citation>
    <scope>NUCLEOTIDE SEQUENCE [LARGE SCALE GENOMIC DNA]</scope>
    <source>
        <strain evidence="4">NBRC 106593</strain>
    </source>
</reference>
<sequence length="136" mass="15238">MPLSDHEQRLLDQMERALYAEDPKFVSSMAAVPHRLRQRRRLLLGALVLLVGVGLVVLGVASQLVWLGALGFVVMVVGGAYALTPTRQTLEAVDGSTQRTTGSSKRRFGKTKTASSDSFMQRLEERWDKRRHDDSW</sequence>
<evidence type="ECO:0000313" key="4">
    <source>
        <dbReference type="Proteomes" id="UP001596356"/>
    </source>
</evidence>
<dbReference type="Proteomes" id="UP001596356">
    <property type="component" value="Unassembled WGS sequence"/>
</dbReference>
<name>A0ABW2AR37_9MICO</name>
<feature type="region of interest" description="Disordered" evidence="1">
    <location>
        <begin position="93"/>
        <end position="119"/>
    </location>
</feature>
<feature type="transmembrane region" description="Helical" evidence="2">
    <location>
        <begin position="64"/>
        <end position="83"/>
    </location>
</feature>
<dbReference type="InterPro" id="IPR021401">
    <property type="entry name" value="DUF3040"/>
</dbReference>
<evidence type="ECO:0000256" key="2">
    <source>
        <dbReference type="SAM" id="Phobius"/>
    </source>
</evidence>
<organism evidence="3 4">
    <name type="scientific">Branchiibius cervicis</name>
    <dbReference type="NCBI Taxonomy" id="908252"/>
    <lineage>
        <taxon>Bacteria</taxon>
        <taxon>Bacillati</taxon>
        <taxon>Actinomycetota</taxon>
        <taxon>Actinomycetes</taxon>
        <taxon>Micrococcales</taxon>
        <taxon>Dermacoccaceae</taxon>
        <taxon>Branchiibius</taxon>
    </lineage>
</organism>
<evidence type="ECO:0000313" key="3">
    <source>
        <dbReference type="EMBL" id="MFC6713560.1"/>
    </source>
</evidence>
<keyword evidence="2" id="KW-1133">Transmembrane helix</keyword>
<keyword evidence="2" id="KW-0472">Membrane</keyword>
<proteinExistence type="predicted"/>
<keyword evidence="2" id="KW-0812">Transmembrane</keyword>
<keyword evidence="4" id="KW-1185">Reference proteome</keyword>
<evidence type="ECO:0000256" key="1">
    <source>
        <dbReference type="SAM" id="MobiDB-lite"/>
    </source>
</evidence>
<accession>A0ABW2AR37</accession>
<dbReference type="EMBL" id="JBHSWJ010000002">
    <property type="protein sequence ID" value="MFC6713560.1"/>
    <property type="molecule type" value="Genomic_DNA"/>
</dbReference>
<dbReference type="RefSeq" id="WP_377821409.1">
    <property type="nucleotide sequence ID" value="NZ_JBHSWJ010000002.1"/>
</dbReference>
<protein>
    <submittedName>
        <fullName evidence="3">DUF3040 domain-containing protein</fullName>
    </submittedName>
</protein>
<gene>
    <name evidence="3" type="ORF">ACFQBT_06805</name>
</gene>
<feature type="transmembrane region" description="Helical" evidence="2">
    <location>
        <begin position="42"/>
        <end position="58"/>
    </location>
</feature>
<feature type="compositionally biased region" description="Polar residues" evidence="1">
    <location>
        <begin position="93"/>
        <end position="103"/>
    </location>
</feature>
<comment type="caution">
    <text evidence="3">The sequence shown here is derived from an EMBL/GenBank/DDBJ whole genome shotgun (WGS) entry which is preliminary data.</text>
</comment>
<dbReference type="Pfam" id="PF11239">
    <property type="entry name" value="DUF3040"/>
    <property type="match status" value="1"/>
</dbReference>